<dbReference type="Gene3D" id="3.20.20.30">
    <property type="entry name" value="Luciferase-like domain"/>
    <property type="match status" value="1"/>
</dbReference>
<evidence type="ECO:0000256" key="4">
    <source>
        <dbReference type="ARBA" id="ARBA00023033"/>
    </source>
</evidence>
<proteinExistence type="predicted"/>
<keyword evidence="4" id="KW-0503">Monooxygenase</keyword>
<evidence type="ECO:0000256" key="3">
    <source>
        <dbReference type="ARBA" id="ARBA00023002"/>
    </source>
</evidence>
<keyword evidence="1" id="KW-0285">Flavoprotein</keyword>
<keyword evidence="3" id="KW-0560">Oxidoreductase</keyword>
<name>A0ABS9YUC1_9MYCO</name>
<dbReference type="Pfam" id="PF00296">
    <property type="entry name" value="Bac_luciferase"/>
    <property type="match status" value="1"/>
</dbReference>
<sequence>MPRLSNDGASWVSELRRLENLGFDTVAVSHHVTKGWQLGPIAAMAFAAASTTRLRVLSLVVQNAFQHPALLAKDIATIDRLSEGRVELGIGAGWLVDDYVAVGMNIEPGRVRVARLAEALDVIHNYFTTDQVDYAGSYYRVNGMEALPRCVQQPNPPILVGAGSPRMLELAGRRADIVGLQARMVSGRIDREAVADLATPSIEAKIERVRAAAKEAGKSTPRIQFSCYHLHVTDADRPPRHRSSWAEAVQAQMDVLEGSPAVLVGTAAECAKKILEWRERFGISYWHLGPDVDAASRIVEHAR</sequence>
<dbReference type="InterPro" id="IPR011251">
    <property type="entry name" value="Luciferase-like_dom"/>
</dbReference>
<evidence type="ECO:0000313" key="6">
    <source>
        <dbReference type="EMBL" id="MCI4674467.1"/>
    </source>
</evidence>
<evidence type="ECO:0000313" key="7">
    <source>
        <dbReference type="Proteomes" id="UP001139068"/>
    </source>
</evidence>
<accession>A0ABS9YUC1</accession>
<evidence type="ECO:0000259" key="5">
    <source>
        <dbReference type="Pfam" id="PF00296"/>
    </source>
</evidence>
<dbReference type="InterPro" id="IPR050172">
    <property type="entry name" value="SsuD_RutA_monooxygenase"/>
</dbReference>
<dbReference type="EMBL" id="JAIVFL010000001">
    <property type="protein sequence ID" value="MCI4674467.1"/>
    <property type="molecule type" value="Genomic_DNA"/>
</dbReference>
<dbReference type="InterPro" id="IPR036661">
    <property type="entry name" value="Luciferase-like_sf"/>
</dbReference>
<dbReference type="RefSeq" id="WP_252394290.1">
    <property type="nucleotide sequence ID" value="NZ_JAIVFL010000001.1"/>
</dbReference>
<evidence type="ECO:0000256" key="2">
    <source>
        <dbReference type="ARBA" id="ARBA00022643"/>
    </source>
</evidence>
<reference evidence="6" key="1">
    <citation type="journal article" date="2022" name="ISME J.">
        <title>Identification of active gaseous-alkane degraders at natural gas seeps.</title>
        <authorList>
            <person name="Farhan Ul Haque M."/>
            <person name="Hernandez M."/>
            <person name="Crombie A.T."/>
            <person name="Murrell J.C."/>
        </authorList>
    </citation>
    <scope>NUCLEOTIDE SEQUENCE</scope>
    <source>
        <strain evidence="6">ANDR5</strain>
    </source>
</reference>
<dbReference type="PANTHER" id="PTHR42847">
    <property type="entry name" value="ALKANESULFONATE MONOOXYGENASE"/>
    <property type="match status" value="1"/>
</dbReference>
<dbReference type="PANTHER" id="PTHR42847:SF4">
    <property type="entry name" value="ALKANESULFONATE MONOOXYGENASE-RELATED"/>
    <property type="match status" value="1"/>
</dbReference>
<dbReference type="InterPro" id="IPR019923">
    <property type="entry name" value="Lucif-like_OxRdtase_MSMEG_2516"/>
</dbReference>
<comment type="caution">
    <text evidence="6">The sequence shown here is derived from an EMBL/GenBank/DDBJ whole genome shotgun (WGS) entry which is preliminary data.</text>
</comment>
<keyword evidence="2" id="KW-0288">FMN</keyword>
<evidence type="ECO:0000256" key="1">
    <source>
        <dbReference type="ARBA" id="ARBA00022630"/>
    </source>
</evidence>
<gene>
    <name evidence="6" type="ORF">K9U37_05825</name>
</gene>
<protein>
    <submittedName>
        <fullName evidence="6">TIGR03621 family F420-dependent LLM class oxidoreductase</fullName>
    </submittedName>
</protein>
<keyword evidence="7" id="KW-1185">Reference proteome</keyword>
<feature type="domain" description="Luciferase-like" evidence="5">
    <location>
        <begin position="15"/>
        <end position="234"/>
    </location>
</feature>
<organism evidence="6 7">
    <name type="scientific">Candidatus Mycolicibacterium alkanivorans</name>
    <dbReference type="NCBI Taxonomy" id="2954114"/>
    <lineage>
        <taxon>Bacteria</taxon>
        <taxon>Bacillati</taxon>
        <taxon>Actinomycetota</taxon>
        <taxon>Actinomycetes</taxon>
        <taxon>Mycobacteriales</taxon>
        <taxon>Mycobacteriaceae</taxon>
        <taxon>Mycolicibacterium</taxon>
    </lineage>
</organism>
<dbReference type="Proteomes" id="UP001139068">
    <property type="component" value="Unassembled WGS sequence"/>
</dbReference>
<dbReference type="SUPFAM" id="SSF51679">
    <property type="entry name" value="Bacterial luciferase-like"/>
    <property type="match status" value="1"/>
</dbReference>
<dbReference type="NCBIfam" id="TIGR03621">
    <property type="entry name" value="F420_MSMEG_2516"/>
    <property type="match status" value="1"/>
</dbReference>